<evidence type="ECO:0000313" key="1">
    <source>
        <dbReference type="EMBL" id="MBD2757106.1"/>
    </source>
</evidence>
<name>A0A927GGP9_9BACT</name>
<evidence type="ECO:0000313" key="2">
    <source>
        <dbReference type="Proteomes" id="UP000653797"/>
    </source>
</evidence>
<keyword evidence="2" id="KW-1185">Reference proteome</keyword>
<accession>A0A927GGP9</accession>
<proteinExistence type="predicted"/>
<reference evidence="1" key="1">
    <citation type="submission" date="2020-09" db="EMBL/GenBank/DDBJ databases">
        <authorList>
            <person name="Kim M.K."/>
        </authorList>
    </citation>
    <scope>NUCLEOTIDE SEQUENCE</scope>
    <source>
        <strain evidence="1">BT704</strain>
    </source>
</reference>
<gene>
    <name evidence="1" type="ORF">IC230_29780</name>
</gene>
<protein>
    <submittedName>
        <fullName evidence="1">Uncharacterized protein</fullName>
    </submittedName>
</protein>
<dbReference type="AlphaFoldDB" id="A0A927GGP9"/>
<sequence>MIYLLDDNKDDKRKTTFNVSYVDDGSFSDCLTAISHLPQNADLGFMSDARCLFIHESTEDTDANAKFMSGSTTNARRIIEDLSDNGDKIPLVVFSNQMTGATIYDFDNKPYWVKQINKTLLYQQRLYPFLSHYRITGHIELRIIAYGENYRLVEAGRYARCLIEPLVIFERSQMMDLSFLPKLTMLERFYEFMNPDGGYNEFVNSLEDNPITVGNFVDNISLVIESISENYGKNTYAWQR</sequence>
<dbReference type="RefSeq" id="WP_191042725.1">
    <property type="nucleotide sequence ID" value="NZ_JACXAA010000017.1"/>
</dbReference>
<organism evidence="1 2">
    <name type="scientific">Spirosoma validum</name>
    <dbReference type="NCBI Taxonomy" id="2771355"/>
    <lineage>
        <taxon>Bacteria</taxon>
        <taxon>Pseudomonadati</taxon>
        <taxon>Bacteroidota</taxon>
        <taxon>Cytophagia</taxon>
        <taxon>Cytophagales</taxon>
        <taxon>Cytophagaceae</taxon>
        <taxon>Spirosoma</taxon>
    </lineage>
</organism>
<dbReference type="Proteomes" id="UP000653797">
    <property type="component" value="Unassembled WGS sequence"/>
</dbReference>
<dbReference type="EMBL" id="JACXAA010000017">
    <property type="protein sequence ID" value="MBD2757106.1"/>
    <property type="molecule type" value="Genomic_DNA"/>
</dbReference>
<comment type="caution">
    <text evidence="1">The sequence shown here is derived from an EMBL/GenBank/DDBJ whole genome shotgun (WGS) entry which is preliminary data.</text>
</comment>